<dbReference type="Proteomes" id="UP000190312">
    <property type="component" value="Unassembled WGS sequence"/>
</dbReference>
<evidence type="ECO:0000313" key="1">
    <source>
        <dbReference type="EMBL" id="OOO11914.1"/>
    </source>
</evidence>
<protein>
    <submittedName>
        <fullName evidence="1">Uncharacterized protein</fullName>
    </submittedName>
</protein>
<name>A0A1S9DSD9_ASPOZ</name>
<evidence type="ECO:0000313" key="2">
    <source>
        <dbReference type="Proteomes" id="UP000190312"/>
    </source>
</evidence>
<proteinExistence type="predicted"/>
<dbReference type="AlphaFoldDB" id="A0A1S9DSD9"/>
<accession>A0A1S9DSD9</accession>
<organism evidence="1 2">
    <name type="scientific">Aspergillus oryzae</name>
    <name type="common">Yellow koji mold</name>
    <dbReference type="NCBI Taxonomy" id="5062"/>
    <lineage>
        <taxon>Eukaryota</taxon>
        <taxon>Fungi</taxon>
        <taxon>Dikarya</taxon>
        <taxon>Ascomycota</taxon>
        <taxon>Pezizomycotina</taxon>
        <taxon>Eurotiomycetes</taxon>
        <taxon>Eurotiomycetidae</taxon>
        <taxon>Eurotiales</taxon>
        <taxon>Aspergillaceae</taxon>
        <taxon>Aspergillus</taxon>
        <taxon>Aspergillus subgen. Circumdati</taxon>
    </lineage>
</organism>
<sequence length="205" mass="22392">MPRKSPSQTEPKLVHSGLRVWMAPVTGPAEEGGEYMDLETMAVVISSVERRQHGIQVETCVPTASVAPGVVSIFSLFVPKPYLSRRRRVVNYITFAELWLRGPTEGEGVILSRNSDTPPLNSANPAYRPDEVAGIPPDLCGFRKSLFLRDKFLSGSRFDKSTPTPEGAPKIAWGCPVHAINTGVNDWASGVNLVVLLGILLWRGL</sequence>
<comment type="caution">
    <text evidence="1">The sequence shown here is derived from an EMBL/GenBank/DDBJ whole genome shotgun (WGS) entry which is preliminary data.</text>
</comment>
<reference evidence="1 2" key="1">
    <citation type="submission" date="2016-10" db="EMBL/GenBank/DDBJ databases">
        <title>Genome sequencing of Aspergillus oryzae BCC7051.</title>
        <authorList>
            <person name="Thammarongtham C."/>
            <person name="Vorapreeda T."/>
            <person name="Nookaew I."/>
            <person name="Srisuk T."/>
            <person name="Land M."/>
            <person name="Jeennor S."/>
            <person name="Laoteng K."/>
        </authorList>
    </citation>
    <scope>NUCLEOTIDE SEQUENCE [LARGE SCALE GENOMIC DNA]</scope>
    <source>
        <strain evidence="1 2">BCC7051</strain>
    </source>
</reference>
<gene>
    <name evidence="1" type="ORF">OAory_01083840</name>
</gene>
<dbReference type="EMBL" id="MKZY01000003">
    <property type="protein sequence ID" value="OOO11914.1"/>
    <property type="molecule type" value="Genomic_DNA"/>
</dbReference>